<proteinExistence type="predicted"/>
<dbReference type="Pfam" id="PF01636">
    <property type="entry name" value="APH"/>
    <property type="match status" value="1"/>
</dbReference>
<dbReference type="SUPFAM" id="SSF56112">
    <property type="entry name" value="Protein kinase-like (PK-like)"/>
    <property type="match status" value="1"/>
</dbReference>
<gene>
    <name evidence="2" type="ORF">GGX14DRAFT_483585</name>
</gene>
<dbReference type="InterPro" id="IPR002575">
    <property type="entry name" value="Aminoglycoside_PTrfase"/>
</dbReference>
<dbReference type="PANTHER" id="PTHR21310:SF48">
    <property type="entry name" value="AMINOGLYCOSIDE PHOSPHOTRANSFERASE DOMAIN-CONTAINING PROTEIN"/>
    <property type="match status" value="1"/>
</dbReference>
<accession>A0AAD6XZU5</accession>
<dbReference type="EMBL" id="JARJCW010000154">
    <property type="protein sequence ID" value="KAJ7190223.1"/>
    <property type="molecule type" value="Genomic_DNA"/>
</dbReference>
<evidence type="ECO:0000259" key="1">
    <source>
        <dbReference type="Pfam" id="PF01636"/>
    </source>
</evidence>
<evidence type="ECO:0000313" key="3">
    <source>
        <dbReference type="Proteomes" id="UP001219525"/>
    </source>
</evidence>
<comment type="caution">
    <text evidence="2">The sequence shown here is derived from an EMBL/GenBank/DDBJ whole genome shotgun (WGS) entry which is preliminary data.</text>
</comment>
<dbReference type="InterPro" id="IPR051678">
    <property type="entry name" value="AGP_Transferase"/>
</dbReference>
<dbReference type="AlphaFoldDB" id="A0AAD6XZU5"/>
<name>A0AAD6XZU5_9AGAR</name>
<dbReference type="InterPro" id="IPR011009">
    <property type="entry name" value="Kinase-like_dom_sf"/>
</dbReference>
<evidence type="ECO:0000313" key="2">
    <source>
        <dbReference type="EMBL" id="KAJ7190223.1"/>
    </source>
</evidence>
<dbReference type="PANTHER" id="PTHR21310">
    <property type="entry name" value="AMINOGLYCOSIDE PHOSPHOTRANSFERASE-RELATED-RELATED"/>
    <property type="match status" value="1"/>
</dbReference>
<dbReference type="Proteomes" id="UP001219525">
    <property type="component" value="Unassembled WGS sequence"/>
</dbReference>
<protein>
    <recommendedName>
        <fullName evidence="1">Aminoglycoside phosphotransferase domain-containing protein</fullName>
    </recommendedName>
</protein>
<feature type="domain" description="Aminoglycoside phosphotransferase" evidence="1">
    <location>
        <begin position="192"/>
        <end position="272"/>
    </location>
</feature>
<sequence>MRELDPDRQPLPVSDELLECLTLGTTLQDQGPVKTVRIVYSGRDAVVRFGPQAHLGEVYAMDFVRQHTPAGSIPLAPLLGLFISKDAPSNTDKPILYIVTEWIQDSQTLHAIWPSLEEHEKDGVTMQLRAILHTLRSLEPPSSSVYIGAVGGGACSDLLLNGAGPFDTIDDFIQSYVDIAKPCFRGHYISIIERLLHKTKSYRIVLTHGDLALSNILVRKNLETGSWKIVALVDWENSGWYPEHWEYLKLLGSVKWKSDWALHAQNLLDRQYDEDFLLDNRLRLFHRL</sequence>
<organism evidence="2 3">
    <name type="scientific">Mycena pura</name>
    <dbReference type="NCBI Taxonomy" id="153505"/>
    <lineage>
        <taxon>Eukaryota</taxon>
        <taxon>Fungi</taxon>
        <taxon>Dikarya</taxon>
        <taxon>Basidiomycota</taxon>
        <taxon>Agaricomycotina</taxon>
        <taxon>Agaricomycetes</taxon>
        <taxon>Agaricomycetidae</taxon>
        <taxon>Agaricales</taxon>
        <taxon>Marasmiineae</taxon>
        <taxon>Mycenaceae</taxon>
        <taxon>Mycena</taxon>
    </lineage>
</organism>
<keyword evidence="3" id="KW-1185">Reference proteome</keyword>
<dbReference type="Gene3D" id="3.90.1200.10">
    <property type="match status" value="1"/>
</dbReference>
<reference evidence="2" key="1">
    <citation type="submission" date="2023-03" db="EMBL/GenBank/DDBJ databases">
        <title>Massive genome expansion in bonnet fungi (Mycena s.s.) driven by repeated elements and novel gene families across ecological guilds.</title>
        <authorList>
            <consortium name="Lawrence Berkeley National Laboratory"/>
            <person name="Harder C.B."/>
            <person name="Miyauchi S."/>
            <person name="Viragh M."/>
            <person name="Kuo A."/>
            <person name="Thoen E."/>
            <person name="Andreopoulos B."/>
            <person name="Lu D."/>
            <person name="Skrede I."/>
            <person name="Drula E."/>
            <person name="Henrissat B."/>
            <person name="Morin E."/>
            <person name="Kohler A."/>
            <person name="Barry K."/>
            <person name="LaButti K."/>
            <person name="Morin E."/>
            <person name="Salamov A."/>
            <person name="Lipzen A."/>
            <person name="Mereny Z."/>
            <person name="Hegedus B."/>
            <person name="Baldrian P."/>
            <person name="Stursova M."/>
            <person name="Weitz H."/>
            <person name="Taylor A."/>
            <person name="Grigoriev I.V."/>
            <person name="Nagy L.G."/>
            <person name="Martin F."/>
            <person name="Kauserud H."/>
        </authorList>
    </citation>
    <scope>NUCLEOTIDE SEQUENCE</scope>
    <source>
        <strain evidence="2">9144</strain>
    </source>
</reference>